<dbReference type="EMBL" id="JBBKZV010000003">
    <property type="protein sequence ID" value="MEJ8822009.1"/>
    <property type="molecule type" value="Genomic_DNA"/>
</dbReference>
<protein>
    <submittedName>
        <fullName evidence="3">TIGR01841 family phasin</fullName>
    </submittedName>
</protein>
<comment type="caution">
    <text evidence="3">The sequence shown here is derived from an EMBL/GenBank/DDBJ whole genome shotgun (WGS) entry which is preliminary data.</text>
</comment>
<gene>
    <name evidence="3" type="primary">phaP</name>
    <name evidence="3" type="ORF">WKW80_08155</name>
</gene>
<evidence type="ECO:0000313" key="4">
    <source>
        <dbReference type="Proteomes" id="UP001363010"/>
    </source>
</evidence>
<proteinExistence type="predicted"/>
<name>A0ABU8VW23_9BURK</name>
<dbReference type="InterPro" id="IPR010127">
    <property type="entry name" value="Phasin_subfam-1"/>
</dbReference>
<organism evidence="3 4">
    <name type="scientific">Variovorax humicola</name>
    <dbReference type="NCBI Taxonomy" id="1769758"/>
    <lineage>
        <taxon>Bacteria</taxon>
        <taxon>Pseudomonadati</taxon>
        <taxon>Pseudomonadota</taxon>
        <taxon>Betaproteobacteria</taxon>
        <taxon>Burkholderiales</taxon>
        <taxon>Comamonadaceae</taxon>
        <taxon>Variovorax</taxon>
    </lineage>
</organism>
<evidence type="ECO:0000313" key="3">
    <source>
        <dbReference type="EMBL" id="MEJ8822009.1"/>
    </source>
</evidence>
<dbReference type="NCBIfam" id="TIGR01841">
    <property type="entry name" value="phasin"/>
    <property type="match status" value="1"/>
</dbReference>
<feature type="domain" description="Phasin" evidence="2">
    <location>
        <begin position="74"/>
        <end position="165"/>
    </location>
</feature>
<dbReference type="RefSeq" id="WP_340363054.1">
    <property type="nucleotide sequence ID" value="NZ_JBBKZV010000003.1"/>
</dbReference>
<evidence type="ECO:0000256" key="1">
    <source>
        <dbReference type="SAM" id="MobiDB-lite"/>
    </source>
</evidence>
<evidence type="ECO:0000259" key="2">
    <source>
        <dbReference type="Pfam" id="PF09361"/>
    </source>
</evidence>
<feature type="region of interest" description="Disordered" evidence="1">
    <location>
        <begin position="1"/>
        <end position="23"/>
    </location>
</feature>
<keyword evidence="4" id="KW-1185">Reference proteome</keyword>
<accession>A0ABU8VW23</accession>
<dbReference type="Pfam" id="PF09361">
    <property type="entry name" value="Phasin_2"/>
    <property type="match status" value="1"/>
</dbReference>
<reference evidence="3 4" key="1">
    <citation type="submission" date="2024-03" db="EMBL/GenBank/DDBJ databases">
        <title>Novel species of the genus Variovorax.</title>
        <authorList>
            <person name="Liu Q."/>
            <person name="Xin Y.-H."/>
        </authorList>
    </citation>
    <scope>NUCLEOTIDE SEQUENCE [LARGE SCALE GENOMIC DNA]</scope>
    <source>
        <strain evidence="3 4">KACC 18501</strain>
    </source>
</reference>
<dbReference type="Proteomes" id="UP001363010">
    <property type="component" value="Unassembled WGS sequence"/>
</dbReference>
<sequence length="182" mass="19534">MATTKKTAAKKAPAAAKKVAAAPAANAVQDMQEAMTKPFKGAVEKLKSLKLPGVPEAFKNVNLQGAASAVLDNRRKDLKALVEANEKSYKGLQAVVQRQAEMLKSSIGEWQSTVKEMPGKDPKENLAKLDEMGRAAFKQALADMKELAELAAKSQADAFNVVRDRINDNVKQVSDLLKSGGK</sequence>
<dbReference type="InterPro" id="IPR018968">
    <property type="entry name" value="Phasin"/>
</dbReference>